<comment type="caution">
    <text evidence="2">The sequence shown here is derived from an EMBL/GenBank/DDBJ whole genome shotgun (WGS) entry which is preliminary data.</text>
</comment>
<dbReference type="SUPFAM" id="SSF55781">
    <property type="entry name" value="GAF domain-like"/>
    <property type="match status" value="1"/>
</dbReference>
<reference evidence="2" key="1">
    <citation type="submission" date="2019-12" db="EMBL/GenBank/DDBJ databases">
        <title>Actinomadura physcomitrii sp. nov., a novel actinomycete isolated from moss [Physcomitrium sphaericum (Ludw) Fuernr].</title>
        <authorList>
            <person name="Zhuang X."/>
        </authorList>
    </citation>
    <scope>NUCLEOTIDE SEQUENCE [LARGE SCALE GENOMIC DNA]</scope>
    <source>
        <strain evidence="2">LD22</strain>
    </source>
</reference>
<dbReference type="InterPro" id="IPR003018">
    <property type="entry name" value="GAF"/>
</dbReference>
<sequence length="193" mass="21149">MTLSPAFRFVTPVDRDVHRRTARLRELDLLSEDPNPEFDEFAAALAKDLDTPIAGVNIIGPERQFFAGIYPSSEERGVDPKNDPFRVMSCDSGFCIYATARMHALALDEVNDYHIFAGNPVVDAIGVRSYLGAPLIDGTVALGTVAVIDTKTREWGADGIAYIKSRAAELMRKIERRARPGDGSGLVPDRPES</sequence>
<feature type="domain" description="GAF" evidence="1">
    <location>
        <begin position="83"/>
        <end position="158"/>
    </location>
</feature>
<dbReference type="PANTHER" id="PTHR43102">
    <property type="entry name" value="SLR1143 PROTEIN"/>
    <property type="match status" value="1"/>
</dbReference>
<gene>
    <name evidence="2" type="ORF">F8568_043280</name>
</gene>
<dbReference type="EMBL" id="WBMS02000062">
    <property type="protein sequence ID" value="MWA07051.1"/>
    <property type="molecule type" value="Genomic_DNA"/>
</dbReference>
<proteinExistence type="predicted"/>
<dbReference type="Gene3D" id="3.30.450.40">
    <property type="match status" value="1"/>
</dbReference>
<dbReference type="InterPro" id="IPR029016">
    <property type="entry name" value="GAF-like_dom_sf"/>
</dbReference>
<organism evidence="2 3">
    <name type="scientific">Actinomadura physcomitrii</name>
    <dbReference type="NCBI Taxonomy" id="2650748"/>
    <lineage>
        <taxon>Bacteria</taxon>
        <taxon>Bacillati</taxon>
        <taxon>Actinomycetota</taxon>
        <taxon>Actinomycetes</taxon>
        <taxon>Streptosporangiales</taxon>
        <taxon>Thermomonosporaceae</taxon>
        <taxon>Actinomadura</taxon>
    </lineage>
</organism>
<name>A0A6I4MUR0_9ACTN</name>
<keyword evidence="3" id="KW-1185">Reference proteome</keyword>
<dbReference type="PANTHER" id="PTHR43102:SF2">
    <property type="entry name" value="GAF DOMAIN-CONTAINING PROTEIN"/>
    <property type="match status" value="1"/>
</dbReference>
<protein>
    <submittedName>
        <fullName evidence="2">GAF domain-containing protein</fullName>
    </submittedName>
</protein>
<dbReference type="AlphaFoldDB" id="A0A6I4MUR0"/>
<dbReference type="Pfam" id="PF01590">
    <property type="entry name" value="GAF"/>
    <property type="match status" value="1"/>
</dbReference>
<evidence type="ECO:0000313" key="3">
    <source>
        <dbReference type="Proteomes" id="UP000462055"/>
    </source>
</evidence>
<dbReference type="Proteomes" id="UP000462055">
    <property type="component" value="Unassembled WGS sequence"/>
</dbReference>
<accession>A0A6I4MUR0</accession>
<evidence type="ECO:0000313" key="2">
    <source>
        <dbReference type="EMBL" id="MWA07051.1"/>
    </source>
</evidence>
<evidence type="ECO:0000259" key="1">
    <source>
        <dbReference type="Pfam" id="PF01590"/>
    </source>
</evidence>